<evidence type="ECO:0000313" key="2">
    <source>
        <dbReference type="EMBL" id="GAA1228238.1"/>
    </source>
</evidence>
<protein>
    <submittedName>
        <fullName evidence="2">MOSC domain-containing protein</fullName>
    </submittedName>
</protein>
<dbReference type="PANTHER" id="PTHR14237">
    <property type="entry name" value="MOLYBDOPTERIN COFACTOR SULFURASE MOSC"/>
    <property type="match status" value="1"/>
</dbReference>
<organism evidence="2 3">
    <name type="scientific">Rhodoglobus aureus</name>
    <dbReference type="NCBI Taxonomy" id="191497"/>
    <lineage>
        <taxon>Bacteria</taxon>
        <taxon>Bacillati</taxon>
        <taxon>Actinomycetota</taxon>
        <taxon>Actinomycetes</taxon>
        <taxon>Micrococcales</taxon>
        <taxon>Microbacteriaceae</taxon>
        <taxon>Rhodoglobus</taxon>
    </lineage>
</organism>
<dbReference type="InterPro" id="IPR011037">
    <property type="entry name" value="Pyrv_Knase-like_insert_dom_sf"/>
</dbReference>
<comment type="caution">
    <text evidence="2">The sequence shown here is derived from an EMBL/GenBank/DDBJ whole genome shotgun (WGS) entry which is preliminary data.</text>
</comment>
<dbReference type="EMBL" id="BAAAKW010000071">
    <property type="protein sequence ID" value="GAA1228238.1"/>
    <property type="molecule type" value="Genomic_DNA"/>
</dbReference>
<name>A0ABP4GPV6_9MICO</name>
<dbReference type="PANTHER" id="PTHR14237:SF19">
    <property type="entry name" value="MITOCHONDRIAL AMIDOXIME REDUCING COMPONENT 1"/>
    <property type="match status" value="1"/>
</dbReference>
<reference evidence="3" key="1">
    <citation type="journal article" date="2019" name="Int. J. Syst. Evol. Microbiol.">
        <title>The Global Catalogue of Microorganisms (GCM) 10K type strain sequencing project: providing services to taxonomists for standard genome sequencing and annotation.</title>
        <authorList>
            <consortium name="The Broad Institute Genomics Platform"/>
            <consortium name="The Broad Institute Genome Sequencing Center for Infectious Disease"/>
            <person name="Wu L."/>
            <person name="Ma J."/>
        </authorList>
    </citation>
    <scope>NUCLEOTIDE SEQUENCE [LARGE SCALE GENOMIC DNA]</scope>
    <source>
        <strain evidence="3">JCM 12762</strain>
    </source>
</reference>
<dbReference type="RefSeq" id="WP_035897325.1">
    <property type="nucleotide sequence ID" value="NZ_BAAAKW010000071.1"/>
</dbReference>
<dbReference type="Pfam" id="PF03473">
    <property type="entry name" value="MOSC"/>
    <property type="match status" value="1"/>
</dbReference>
<accession>A0ABP4GPV6</accession>
<proteinExistence type="predicted"/>
<keyword evidence="3" id="KW-1185">Reference proteome</keyword>
<dbReference type="InterPro" id="IPR005302">
    <property type="entry name" value="MoCF_Sase_C"/>
</dbReference>
<dbReference type="SUPFAM" id="SSF50800">
    <property type="entry name" value="PK beta-barrel domain-like"/>
    <property type="match status" value="1"/>
</dbReference>
<feature type="domain" description="MOSC" evidence="1">
    <location>
        <begin position="116"/>
        <end position="265"/>
    </location>
</feature>
<sequence length="268" mass="29309">MRVTRLRVYPVKSFAGSDVDAAQVNPWGLEHDRRWGLVDSAGDKITAREHNQLLGLTARTLGETVLQVSDRDEGVITVDMREGGETIAVNHGGQGTAVAARDDVSRWLSERLGLAVRLVWQPDPTVRSIASEDGGEAGDVVSLADAAPLLLVAVSSLRQLDDWTEQQTEALDVVRFRPNVVIDGAEPFVEESWSGVTIGTVCFRVTMICDRCVMTTIEPSTLVRGKEPIRTLAVHRRRDNKTWFGIRLTPLGPGRIHVGDQVEALGAK</sequence>
<dbReference type="Proteomes" id="UP001500943">
    <property type="component" value="Unassembled WGS sequence"/>
</dbReference>
<dbReference type="PROSITE" id="PS51340">
    <property type="entry name" value="MOSC"/>
    <property type="match status" value="1"/>
</dbReference>
<dbReference type="Pfam" id="PF03476">
    <property type="entry name" value="MOSC_N"/>
    <property type="match status" value="1"/>
</dbReference>
<dbReference type="InterPro" id="IPR005303">
    <property type="entry name" value="MOCOS_middle"/>
</dbReference>
<evidence type="ECO:0000259" key="1">
    <source>
        <dbReference type="PROSITE" id="PS51340"/>
    </source>
</evidence>
<evidence type="ECO:0000313" key="3">
    <source>
        <dbReference type="Proteomes" id="UP001500943"/>
    </source>
</evidence>
<gene>
    <name evidence="2" type="ORF">GCM10009655_28560</name>
</gene>